<keyword evidence="3" id="KW-1185">Reference proteome</keyword>
<accession>A0AAV8WUA0</accession>
<evidence type="ECO:0000313" key="3">
    <source>
        <dbReference type="Proteomes" id="UP001162156"/>
    </source>
</evidence>
<dbReference type="AlphaFoldDB" id="A0AAV8WUA0"/>
<feature type="domain" description="DUF5641" evidence="1">
    <location>
        <begin position="5"/>
        <end position="58"/>
    </location>
</feature>
<name>A0AAV8WUA0_9CUCU</name>
<evidence type="ECO:0000259" key="1">
    <source>
        <dbReference type="Pfam" id="PF18701"/>
    </source>
</evidence>
<gene>
    <name evidence="2" type="ORF">NQ314_017236</name>
</gene>
<dbReference type="Pfam" id="PF18701">
    <property type="entry name" value="DUF5641"/>
    <property type="match status" value="1"/>
</dbReference>
<sequence>MYSADQPVVIRDDNLPPLKWNLGRIVSVHPGPDGKTRVASIKTQNSVVKRGFSKICLLPLNV</sequence>
<evidence type="ECO:0000313" key="2">
    <source>
        <dbReference type="EMBL" id="KAJ8930019.1"/>
    </source>
</evidence>
<reference evidence="2" key="1">
    <citation type="journal article" date="2023" name="Insect Mol. Biol.">
        <title>Genome sequencing provides insights into the evolution of gene families encoding plant cell wall-degrading enzymes in longhorned beetles.</title>
        <authorList>
            <person name="Shin N.R."/>
            <person name="Okamura Y."/>
            <person name="Kirsch R."/>
            <person name="Pauchet Y."/>
        </authorList>
    </citation>
    <scope>NUCLEOTIDE SEQUENCE</scope>
    <source>
        <strain evidence="2">RBIC_L_NR</strain>
    </source>
</reference>
<organism evidence="2 3">
    <name type="scientific">Rhamnusium bicolor</name>
    <dbReference type="NCBI Taxonomy" id="1586634"/>
    <lineage>
        <taxon>Eukaryota</taxon>
        <taxon>Metazoa</taxon>
        <taxon>Ecdysozoa</taxon>
        <taxon>Arthropoda</taxon>
        <taxon>Hexapoda</taxon>
        <taxon>Insecta</taxon>
        <taxon>Pterygota</taxon>
        <taxon>Neoptera</taxon>
        <taxon>Endopterygota</taxon>
        <taxon>Coleoptera</taxon>
        <taxon>Polyphaga</taxon>
        <taxon>Cucujiformia</taxon>
        <taxon>Chrysomeloidea</taxon>
        <taxon>Cerambycidae</taxon>
        <taxon>Lepturinae</taxon>
        <taxon>Rhagiini</taxon>
        <taxon>Rhamnusium</taxon>
    </lineage>
</organism>
<dbReference type="Proteomes" id="UP001162156">
    <property type="component" value="Unassembled WGS sequence"/>
</dbReference>
<dbReference type="InterPro" id="IPR040676">
    <property type="entry name" value="DUF5641"/>
</dbReference>
<dbReference type="EMBL" id="JANEYF010004812">
    <property type="protein sequence ID" value="KAJ8930019.1"/>
    <property type="molecule type" value="Genomic_DNA"/>
</dbReference>
<protein>
    <recommendedName>
        <fullName evidence="1">DUF5641 domain-containing protein</fullName>
    </recommendedName>
</protein>
<comment type="caution">
    <text evidence="2">The sequence shown here is derived from an EMBL/GenBank/DDBJ whole genome shotgun (WGS) entry which is preliminary data.</text>
</comment>
<proteinExistence type="predicted"/>